<reference evidence="1 2" key="1">
    <citation type="journal article" date="2020" name="Cell">
        <title>Large-Scale Comparative Analyses of Tick Genomes Elucidate Their Genetic Diversity and Vector Capacities.</title>
        <authorList>
            <consortium name="Tick Genome and Microbiome Consortium (TIGMIC)"/>
            <person name="Jia N."/>
            <person name="Wang J."/>
            <person name="Shi W."/>
            <person name="Du L."/>
            <person name="Sun Y."/>
            <person name="Zhan W."/>
            <person name="Jiang J.F."/>
            <person name="Wang Q."/>
            <person name="Zhang B."/>
            <person name="Ji P."/>
            <person name="Bell-Sakyi L."/>
            <person name="Cui X.M."/>
            <person name="Yuan T.T."/>
            <person name="Jiang B.G."/>
            <person name="Yang W.F."/>
            <person name="Lam T.T."/>
            <person name="Chang Q.C."/>
            <person name="Ding S.J."/>
            <person name="Wang X.J."/>
            <person name="Zhu J.G."/>
            <person name="Ruan X.D."/>
            <person name="Zhao L."/>
            <person name="Wei J.T."/>
            <person name="Ye R.Z."/>
            <person name="Que T.C."/>
            <person name="Du C.H."/>
            <person name="Zhou Y.H."/>
            <person name="Cheng J.X."/>
            <person name="Dai P.F."/>
            <person name="Guo W.B."/>
            <person name="Han X.H."/>
            <person name="Huang E.J."/>
            <person name="Li L.F."/>
            <person name="Wei W."/>
            <person name="Gao Y.C."/>
            <person name="Liu J.Z."/>
            <person name="Shao H.Z."/>
            <person name="Wang X."/>
            <person name="Wang C.C."/>
            <person name="Yang T.C."/>
            <person name="Huo Q.B."/>
            <person name="Li W."/>
            <person name="Chen H.Y."/>
            <person name="Chen S.E."/>
            <person name="Zhou L.G."/>
            <person name="Ni X.B."/>
            <person name="Tian J.H."/>
            <person name="Sheng Y."/>
            <person name="Liu T."/>
            <person name="Pan Y.S."/>
            <person name="Xia L.Y."/>
            <person name="Li J."/>
            <person name="Zhao F."/>
            <person name="Cao W.C."/>
        </authorList>
    </citation>
    <scope>NUCLEOTIDE SEQUENCE [LARGE SCALE GENOMIC DNA]</scope>
    <source>
        <strain evidence="1">Iper-2018</strain>
    </source>
</reference>
<dbReference type="EMBL" id="JABSTQ010009433">
    <property type="protein sequence ID" value="KAG0429186.1"/>
    <property type="molecule type" value="Genomic_DNA"/>
</dbReference>
<keyword evidence="2" id="KW-1185">Reference proteome</keyword>
<dbReference type="Proteomes" id="UP000805193">
    <property type="component" value="Unassembled WGS sequence"/>
</dbReference>
<evidence type="ECO:0000313" key="2">
    <source>
        <dbReference type="Proteomes" id="UP000805193"/>
    </source>
</evidence>
<name>A0AC60Q5S0_IXOPE</name>
<accession>A0AC60Q5S0</accession>
<protein>
    <submittedName>
        <fullName evidence="1">Uncharacterized protein</fullName>
    </submittedName>
</protein>
<organism evidence="1 2">
    <name type="scientific">Ixodes persulcatus</name>
    <name type="common">Taiga tick</name>
    <dbReference type="NCBI Taxonomy" id="34615"/>
    <lineage>
        <taxon>Eukaryota</taxon>
        <taxon>Metazoa</taxon>
        <taxon>Ecdysozoa</taxon>
        <taxon>Arthropoda</taxon>
        <taxon>Chelicerata</taxon>
        <taxon>Arachnida</taxon>
        <taxon>Acari</taxon>
        <taxon>Parasitiformes</taxon>
        <taxon>Ixodida</taxon>
        <taxon>Ixodoidea</taxon>
        <taxon>Ixodidae</taxon>
        <taxon>Ixodinae</taxon>
        <taxon>Ixodes</taxon>
    </lineage>
</organism>
<sequence length="442" mass="48349">MSSSEKEGNIGDHSSPDITPGQRPPVNPMEDSPAATPNASYEYSNIEHSDMEQDNDSGGQWCISGNRKRVRSDDSLSDSGTARVSNPVSNSLTVVYAPTDSEKKLTSLSSLKVTQALEKISPECILQVRYNQRLNLIAVDVRNGHAAQVLMNNTFLCGIQVRPYSPLSGKTSIGVIHDVDAEVTDEELAQHLRSEAKIANARRLGKSRVVKVVFSGSHLPSHVLLGHVRHSVVPFKEKPIQCHNCGGFGHKKIACKRAQACNRCAENHVPTAEGCMLNFETSSTTAELVAIWAALESIKNITPPTKAVVLTDSRGALQQLRRVATGRPPPSIPRKLPRSEASLLHRLRTGCPHTAKRLHMYRRKTDPGCPTCGDPEDTTHALLLCPTHEDLRKVLLRSYAAVGLPHSTAQELLNPSGTRGIVEKAFRALLQYLRDSELSDRL</sequence>
<evidence type="ECO:0000313" key="1">
    <source>
        <dbReference type="EMBL" id="KAG0429186.1"/>
    </source>
</evidence>
<proteinExistence type="predicted"/>
<gene>
    <name evidence="1" type="ORF">HPB47_023867</name>
</gene>
<comment type="caution">
    <text evidence="1">The sequence shown here is derived from an EMBL/GenBank/DDBJ whole genome shotgun (WGS) entry which is preliminary data.</text>
</comment>